<dbReference type="AlphaFoldDB" id="A0A7N9IES0"/>
<reference evidence="1" key="3">
    <citation type="submission" date="2025-09" db="UniProtKB">
        <authorList>
            <consortium name="Ensembl"/>
        </authorList>
    </citation>
    <scope>IDENTIFICATION</scope>
</reference>
<proteinExistence type="predicted"/>
<reference evidence="1 2" key="1">
    <citation type="submission" date="2013-03" db="EMBL/GenBank/DDBJ databases">
        <authorList>
            <person name="Warren W."/>
            <person name="Wilson R.K."/>
        </authorList>
    </citation>
    <scope>NUCLEOTIDE SEQUENCE</scope>
</reference>
<accession>A0A7N9IES0</accession>
<dbReference type="Ensembl" id="ENSMFAT00000083191.1">
    <property type="protein sequence ID" value="ENSMFAP00000058148.1"/>
    <property type="gene ID" value="ENSMFAG00000053114.1"/>
</dbReference>
<name>A0A7N9IES0_MACFA</name>
<reference evidence="1" key="2">
    <citation type="submission" date="2025-08" db="UniProtKB">
        <authorList>
            <consortium name="Ensembl"/>
        </authorList>
    </citation>
    <scope>IDENTIFICATION</scope>
</reference>
<evidence type="ECO:0000313" key="1">
    <source>
        <dbReference type="Ensembl" id="ENSMFAP00000058148.1"/>
    </source>
</evidence>
<organism evidence="1 2">
    <name type="scientific">Macaca fascicularis</name>
    <name type="common">Crab-eating macaque</name>
    <name type="synonym">Cynomolgus monkey</name>
    <dbReference type="NCBI Taxonomy" id="9541"/>
    <lineage>
        <taxon>Eukaryota</taxon>
        <taxon>Metazoa</taxon>
        <taxon>Chordata</taxon>
        <taxon>Craniata</taxon>
        <taxon>Vertebrata</taxon>
        <taxon>Euteleostomi</taxon>
        <taxon>Mammalia</taxon>
        <taxon>Eutheria</taxon>
        <taxon>Euarchontoglires</taxon>
        <taxon>Primates</taxon>
        <taxon>Haplorrhini</taxon>
        <taxon>Catarrhini</taxon>
        <taxon>Cercopithecidae</taxon>
        <taxon>Cercopithecinae</taxon>
        <taxon>Macaca</taxon>
    </lineage>
</organism>
<protein>
    <submittedName>
        <fullName evidence="1">Uncharacterized protein</fullName>
    </submittedName>
</protein>
<sequence length="55" mass="6059">VCPNLEFVSLSNKKLKKAVFEIGSKCPSSSDRVSLRHPGWSAVWHRLGSLQSPPP</sequence>
<evidence type="ECO:0000313" key="2">
    <source>
        <dbReference type="Proteomes" id="UP000233100"/>
    </source>
</evidence>
<keyword evidence="2" id="KW-1185">Reference proteome</keyword>
<dbReference type="Proteomes" id="UP000233100">
    <property type="component" value="Chromosome 13"/>
</dbReference>